<sequence>MNDTDAIEHLQKSGRYRVLERLNPPARYLDGAPSTARIGLVVDTETTGIDTARDKIIELGFVAFSYDAASGQVYQVLHAYDGFEDPGEPLSDVVKQLTGISDAMVAGQHLNDDEITHWLAQADLLIAHNAAFDRQMIERRFPLVREKNWACTLMEIDWQAEGIGSRKLDYIAFCLGYFFDGHRAVIDAQATLHLLTRQLPQSGQRAMQALLLKAREKSKRFFAIGAPFEMKDQLRQRGYNWLADAAFTDRSGHVKKGVWSKVVAMTDVAAEELWLGGTVYAGRAVTYSAREISAQDRYSVREFLPDAG</sequence>
<dbReference type="SMART" id="SM00479">
    <property type="entry name" value="EXOIII"/>
    <property type="match status" value="1"/>
</dbReference>
<dbReference type="NCBIfam" id="NF006615">
    <property type="entry name" value="PRK09182.1"/>
    <property type="match status" value="1"/>
</dbReference>
<dbReference type="PANTHER" id="PTHR30231:SF37">
    <property type="entry name" value="EXODEOXYRIBONUCLEASE 10"/>
    <property type="match status" value="1"/>
</dbReference>
<name>A0A5R9GUI1_9PROT</name>
<organism evidence="2 3">
    <name type="scientific">Mariprofundus erugo</name>
    <dbReference type="NCBI Taxonomy" id="2528639"/>
    <lineage>
        <taxon>Bacteria</taxon>
        <taxon>Pseudomonadati</taxon>
        <taxon>Pseudomonadota</taxon>
        <taxon>Candidatius Mariprofundia</taxon>
        <taxon>Mariprofundales</taxon>
        <taxon>Mariprofundaceae</taxon>
        <taxon>Mariprofundus</taxon>
    </lineage>
</organism>
<dbReference type="InterPro" id="IPR036397">
    <property type="entry name" value="RNaseH_sf"/>
</dbReference>
<protein>
    <submittedName>
        <fullName evidence="2">DNA polymerase III subunit epsilon</fullName>
    </submittedName>
</protein>
<keyword evidence="3" id="KW-1185">Reference proteome</keyword>
<dbReference type="PANTHER" id="PTHR30231">
    <property type="entry name" value="DNA POLYMERASE III SUBUNIT EPSILON"/>
    <property type="match status" value="1"/>
</dbReference>
<accession>A0A5R9GUI1</accession>
<dbReference type="GO" id="GO:0003676">
    <property type="term" value="F:nucleic acid binding"/>
    <property type="evidence" value="ECO:0007669"/>
    <property type="project" value="InterPro"/>
</dbReference>
<dbReference type="GO" id="GO:0045004">
    <property type="term" value="P:DNA replication proofreading"/>
    <property type="evidence" value="ECO:0007669"/>
    <property type="project" value="TreeGrafter"/>
</dbReference>
<gene>
    <name evidence="2" type="ORF">FEF65_05470</name>
</gene>
<dbReference type="InterPro" id="IPR013520">
    <property type="entry name" value="Ribonucl_H"/>
</dbReference>
<comment type="caution">
    <text evidence="2">The sequence shown here is derived from an EMBL/GenBank/DDBJ whole genome shotgun (WGS) entry which is preliminary data.</text>
</comment>
<evidence type="ECO:0000313" key="2">
    <source>
        <dbReference type="EMBL" id="TLS67897.1"/>
    </source>
</evidence>
<dbReference type="AlphaFoldDB" id="A0A5R9GUI1"/>
<dbReference type="Pfam" id="PF00929">
    <property type="entry name" value="RNase_T"/>
    <property type="match status" value="1"/>
</dbReference>
<dbReference type="InterPro" id="IPR012337">
    <property type="entry name" value="RNaseH-like_sf"/>
</dbReference>
<dbReference type="Gene3D" id="3.30.420.10">
    <property type="entry name" value="Ribonuclease H-like superfamily/Ribonuclease H"/>
    <property type="match status" value="1"/>
</dbReference>
<dbReference type="Proteomes" id="UP000306585">
    <property type="component" value="Unassembled WGS sequence"/>
</dbReference>
<feature type="domain" description="Exonuclease" evidence="1">
    <location>
        <begin position="40"/>
        <end position="204"/>
    </location>
</feature>
<dbReference type="EMBL" id="VBRY01000004">
    <property type="protein sequence ID" value="TLS67897.1"/>
    <property type="molecule type" value="Genomic_DNA"/>
</dbReference>
<dbReference type="SUPFAM" id="SSF53098">
    <property type="entry name" value="Ribonuclease H-like"/>
    <property type="match status" value="1"/>
</dbReference>
<reference evidence="2 3" key="1">
    <citation type="journal article" date="2019" name="Appl. Environ. Microbiol.">
        <title>Environmental Evidence and Genomic Insight of Iron-oxidizing Bacteria Preference Towards More Corrosion Resistant Stainless Steel at Higher Salinities.</title>
        <authorList>
            <person name="Garrison C.E."/>
            <person name="Price K.A."/>
            <person name="Field E.K."/>
        </authorList>
    </citation>
    <scope>NUCLEOTIDE SEQUENCE [LARGE SCALE GENOMIC DNA]</scope>
    <source>
        <strain evidence="2 3">P3</strain>
    </source>
</reference>
<dbReference type="CDD" id="cd06127">
    <property type="entry name" value="DEDDh"/>
    <property type="match status" value="1"/>
</dbReference>
<dbReference type="RefSeq" id="WP_138238793.1">
    <property type="nucleotide sequence ID" value="NZ_VBRY01000004.1"/>
</dbReference>
<evidence type="ECO:0000313" key="3">
    <source>
        <dbReference type="Proteomes" id="UP000306585"/>
    </source>
</evidence>
<dbReference type="GO" id="GO:0008408">
    <property type="term" value="F:3'-5' exonuclease activity"/>
    <property type="evidence" value="ECO:0007669"/>
    <property type="project" value="TreeGrafter"/>
</dbReference>
<evidence type="ECO:0000259" key="1">
    <source>
        <dbReference type="SMART" id="SM00479"/>
    </source>
</evidence>
<proteinExistence type="predicted"/>
<dbReference type="GO" id="GO:0005829">
    <property type="term" value="C:cytosol"/>
    <property type="evidence" value="ECO:0007669"/>
    <property type="project" value="TreeGrafter"/>
</dbReference>